<dbReference type="GO" id="GO:0005576">
    <property type="term" value="C:extracellular region"/>
    <property type="evidence" value="ECO:0007669"/>
    <property type="project" value="InterPro"/>
</dbReference>
<comment type="similarity">
    <text evidence="1">Belongs to the peptidase S1 family.</text>
</comment>
<evidence type="ECO:0000256" key="6">
    <source>
        <dbReference type="ARBA" id="ARBA00023145"/>
    </source>
</evidence>
<dbReference type="GO" id="GO:0004252">
    <property type="term" value="F:serine-type endopeptidase activity"/>
    <property type="evidence" value="ECO:0007669"/>
    <property type="project" value="InterPro"/>
</dbReference>
<evidence type="ECO:0000256" key="8">
    <source>
        <dbReference type="PIRSR" id="PIRSR001134-1"/>
    </source>
</evidence>
<evidence type="ECO:0000256" key="11">
    <source>
        <dbReference type="SAM" id="SignalP"/>
    </source>
</evidence>
<dbReference type="PRINTS" id="PR00861">
    <property type="entry name" value="ALYTICPTASE"/>
</dbReference>
<dbReference type="EMBL" id="NSJV01000331">
    <property type="protein sequence ID" value="PAU47789.1"/>
    <property type="molecule type" value="Genomic_DNA"/>
</dbReference>
<keyword evidence="7 9" id="KW-1015">Disulfide bond</keyword>
<feature type="active site" description="Charge relay system" evidence="8">
    <location>
        <position position="321"/>
    </location>
</feature>
<gene>
    <name evidence="14" type="ORF">CK936_16820</name>
</gene>
<dbReference type="Pfam" id="PF02983">
    <property type="entry name" value="Pro_Al_protease"/>
    <property type="match status" value="1"/>
</dbReference>
<feature type="disulfide bond" evidence="9">
    <location>
        <begin position="192"/>
        <end position="212"/>
    </location>
</feature>
<keyword evidence="15" id="KW-1185">Reference proteome</keyword>
<dbReference type="SUPFAM" id="SSF50494">
    <property type="entry name" value="Trypsin-like serine proteases"/>
    <property type="match status" value="1"/>
</dbReference>
<reference evidence="14 15" key="1">
    <citation type="submission" date="2017-08" db="EMBL/GenBank/DDBJ databases">
        <title>Genome sequence of Streptomyces albireticuli NRRL B-1670.</title>
        <authorList>
            <person name="Graham D.E."/>
            <person name="Mahan K.M."/>
            <person name="Klingeman D.M."/>
            <person name="Hettich R.L."/>
            <person name="Parry R.J."/>
            <person name="Spain J.C."/>
        </authorList>
    </citation>
    <scope>NUCLEOTIDE SEQUENCE [LARGE SCALE GENOMIC DNA]</scope>
    <source>
        <strain evidence="14 15">NRRL B-1670</strain>
    </source>
</reference>
<evidence type="ECO:0000259" key="13">
    <source>
        <dbReference type="Pfam" id="PF02983"/>
    </source>
</evidence>
<evidence type="ECO:0000256" key="3">
    <source>
        <dbReference type="ARBA" id="ARBA00022729"/>
    </source>
</evidence>
<feature type="domain" description="Peptidase S1" evidence="12">
    <location>
        <begin position="205"/>
        <end position="356"/>
    </location>
</feature>
<proteinExistence type="inferred from homology"/>
<evidence type="ECO:0000256" key="10">
    <source>
        <dbReference type="SAM" id="MobiDB-lite"/>
    </source>
</evidence>
<dbReference type="GO" id="GO:0006508">
    <property type="term" value="P:proteolysis"/>
    <property type="evidence" value="ECO:0007669"/>
    <property type="project" value="UniProtKB-KW"/>
</dbReference>
<sequence length="365" mass="36861">MSGTPPQEARVNRSHTPARRAALAAATAVLAATALTLPSAHASPGPATLSPGSAGRLARDLATSLPAADAAGAYYDATARTLVVGVLDGATAAKVRAAGAEARLVRHSAAELAAARSTLKERAAIPGTAWSVDPRRNKVVVTADSTVQGARLAHVEKVVADLGDRAALRRTSGTFRPYLMGGDAIWGSGVRCSLGFNITKGGKPYFLTAGHCGNASTQWSATQGGPVIGVTEQSSFPGHDYALVRYTASVAHPSAVNLYNGTSQQITRAGEATVGEPVRRSGSTTGVSDGEVTGLDATVNYEEGQVDGLIDTTVCAEPGDSGGALFDGGTALGLTSGGSGDCSSGGETFFQPVTDALRAFGAQLP</sequence>
<dbReference type="InterPro" id="IPR006311">
    <property type="entry name" value="TAT_signal"/>
</dbReference>
<evidence type="ECO:0000256" key="7">
    <source>
        <dbReference type="ARBA" id="ARBA00023157"/>
    </source>
</evidence>
<feature type="active site" description="Charge relay system" evidence="8">
    <location>
        <position position="240"/>
    </location>
</feature>
<name>A0A2A2D8T6_9ACTN</name>
<dbReference type="InterPro" id="IPR001254">
    <property type="entry name" value="Trypsin_dom"/>
</dbReference>
<dbReference type="Gene3D" id="3.30.300.50">
    <property type="match status" value="1"/>
</dbReference>
<organism evidence="14 15">
    <name type="scientific">Streptomyces albireticuli</name>
    <dbReference type="NCBI Taxonomy" id="1940"/>
    <lineage>
        <taxon>Bacteria</taxon>
        <taxon>Bacillati</taxon>
        <taxon>Actinomycetota</taxon>
        <taxon>Actinomycetes</taxon>
        <taxon>Kitasatosporales</taxon>
        <taxon>Streptomycetaceae</taxon>
        <taxon>Streptomyces</taxon>
    </lineage>
</organism>
<dbReference type="InterPro" id="IPR018114">
    <property type="entry name" value="TRYPSIN_HIS"/>
</dbReference>
<feature type="disulfide bond" evidence="9">
    <location>
        <begin position="315"/>
        <end position="342"/>
    </location>
</feature>
<keyword evidence="3 11" id="KW-0732">Signal</keyword>
<dbReference type="PIRSF" id="PIRSF001134">
    <property type="entry name" value="Streptogrisin"/>
    <property type="match status" value="1"/>
</dbReference>
<feature type="domain" description="Peptidase S1A alpha-lytic prodomain" evidence="13">
    <location>
        <begin position="107"/>
        <end position="160"/>
    </location>
</feature>
<evidence type="ECO:0000259" key="12">
    <source>
        <dbReference type="Pfam" id="PF00089"/>
    </source>
</evidence>
<dbReference type="InterPro" id="IPR035070">
    <property type="entry name" value="Streptogrisin_prodomain"/>
</dbReference>
<keyword evidence="5" id="KW-0720">Serine protease</keyword>
<keyword evidence="2 14" id="KW-0645">Protease</keyword>
<evidence type="ECO:0000256" key="4">
    <source>
        <dbReference type="ARBA" id="ARBA00022801"/>
    </source>
</evidence>
<dbReference type="InterPro" id="IPR033116">
    <property type="entry name" value="TRYPSIN_SER"/>
</dbReference>
<keyword evidence="6" id="KW-0865">Zymogen</keyword>
<dbReference type="PROSITE" id="PS00134">
    <property type="entry name" value="TRYPSIN_HIS"/>
    <property type="match status" value="1"/>
</dbReference>
<evidence type="ECO:0000256" key="1">
    <source>
        <dbReference type="ARBA" id="ARBA00007664"/>
    </source>
</evidence>
<dbReference type="RefSeq" id="WP_095581779.1">
    <property type="nucleotide sequence ID" value="NZ_NSJV01000331.1"/>
</dbReference>
<dbReference type="InterPro" id="IPR001316">
    <property type="entry name" value="Pept_S1A_streptogrisin"/>
</dbReference>
<accession>A0A2A2D8T6</accession>
<feature type="active site" description="Charge relay system" evidence="8">
    <location>
        <position position="211"/>
    </location>
</feature>
<dbReference type="InterPro" id="IPR043504">
    <property type="entry name" value="Peptidase_S1_PA_chymotrypsin"/>
</dbReference>
<dbReference type="AlphaFoldDB" id="A0A2A2D8T6"/>
<evidence type="ECO:0000256" key="9">
    <source>
        <dbReference type="PIRSR" id="PIRSR001134-2"/>
    </source>
</evidence>
<dbReference type="CDD" id="cd21112">
    <property type="entry name" value="alphaLP-like"/>
    <property type="match status" value="1"/>
</dbReference>
<keyword evidence="4" id="KW-0378">Hydrolase</keyword>
<dbReference type="InterPro" id="IPR004236">
    <property type="entry name" value="Pept_S1_alpha_lytic"/>
</dbReference>
<dbReference type="PROSITE" id="PS00135">
    <property type="entry name" value="TRYPSIN_SER"/>
    <property type="match status" value="1"/>
</dbReference>
<feature type="chain" id="PRO_5012742392" evidence="11">
    <location>
        <begin position="43"/>
        <end position="365"/>
    </location>
</feature>
<evidence type="ECO:0000313" key="15">
    <source>
        <dbReference type="Proteomes" id="UP000218944"/>
    </source>
</evidence>
<dbReference type="Gene3D" id="2.40.10.10">
    <property type="entry name" value="Trypsin-like serine proteases"/>
    <property type="match status" value="2"/>
</dbReference>
<protein>
    <submittedName>
        <fullName evidence="14">Serine protease</fullName>
    </submittedName>
</protein>
<feature type="region of interest" description="Disordered" evidence="10">
    <location>
        <begin position="273"/>
        <end position="294"/>
    </location>
</feature>
<dbReference type="Pfam" id="PF00089">
    <property type="entry name" value="Trypsin"/>
    <property type="match status" value="1"/>
</dbReference>
<evidence type="ECO:0000256" key="5">
    <source>
        <dbReference type="ARBA" id="ARBA00022825"/>
    </source>
</evidence>
<comment type="caution">
    <text evidence="14">The sequence shown here is derived from an EMBL/GenBank/DDBJ whole genome shotgun (WGS) entry which is preliminary data.</text>
</comment>
<dbReference type="PROSITE" id="PS51318">
    <property type="entry name" value="TAT"/>
    <property type="match status" value="1"/>
</dbReference>
<evidence type="ECO:0000256" key="2">
    <source>
        <dbReference type="ARBA" id="ARBA00022670"/>
    </source>
</evidence>
<evidence type="ECO:0000313" key="14">
    <source>
        <dbReference type="EMBL" id="PAU47789.1"/>
    </source>
</evidence>
<dbReference type="Proteomes" id="UP000218944">
    <property type="component" value="Unassembled WGS sequence"/>
</dbReference>
<dbReference type="InterPro" id="IPR009003">
    <property type="entry name" value="Peptidase_S1_PA"/>
</dbReference>
<feature type="signal peptide" evidence="11">
    <location>
        <begin position="1"/>
        <end position="42"/>
    </location>
</feature>